<keyword evidence="6" id="KW-1185">Reference proteome</keyword>
<feature type="compositionally biased region" description="Polar residues" evidence="3">
    <location>
        <begin position="23"/>
        <end position="34"/>
    </location>
</feature>
<reference evidence="5 6" key="1">
    <citation type="journal article" date="2012" name="Science">
        <title>The Paleozoic origin of enzymatic lignin decomposition reconstructed from 31 fungal genomes.</title>
        <authorList>
            <person name="Floudas D."/>
            <person name="Binder M."/>
            <person name="Riley R."/>
            <person name="Barry K."/>
            <person name="Blanchette R.A."/>
            <person name="Henrissat B."/>
            <person name="Martinez A.T."/>
            <person name="Otillar R."/>
            <person name="Spatafora J.W."/>
            <person name="Yadav J.S."/>
            <person name="Aerts A."/>
            <person name="Benoit I."/>
            <person name="Boyd A."/>
            <person name="Carlson A."/>
            <person name="Copeland A."/>
            <person name="Coutinho P.M."/>
            <person name="de Vries R.P."/>
            <person name="Ferreira P."/>
            <person name="Findley K."/>
            <person name="Foster B."/>
            <person name="Gaskell J."/>
            <person name="Glotzer D."/>
            <person name="Gorecki P."/>
            <person name="Heitman J."/>
            <person name="Hesse C."/>
            <person name="Hori C."/>
            <person name="Igarashi K."/>
            <person name="Jurgens J.A."/>
            <person name="Kallen N."/>
            <person name="Kersten P."/>
            <person name="Kohler A."/>
            <person name="Kuees U."/>
            <person name="Kumar T.K.A."/>
            <person name="Kuo A."/>
            <person name="LaButti K."/>
            <person name="Larrondo L.F."/>
            <person name="Lindquist E."/>
            <person name="Ling A."/>
            <person name="Lombard V."/>
            <person name="Lucas S."/>
            <person name="Lundell T."/>
            <person name="Martin R."/>
            <person name="McLaughlin D.J."/>
            <person name="Morgenstern I."/>
            <person name="Morin E."/>
            <person name="Murat C."/>
            <person name="Nagy L.G."/>
            <person name="Nolan M."/>
            <person name="Ohm R.A."/>
            <person name="Patyshakuliyeva A."/>
            <person name="Rokas A."/>
            <person name="Ruiz-Duenas F.J."/>
            <person name="Sabat G."/>
            <person name="Salamov A."/>
            <person name="Samejima M."/>
            <person name="Schmutz J."/>
            <person name="Slot J.C."/>
            <person name="St John F."/>
            <person name="Stenlid J."/>
            <person name="Sun H."/>
            <person name="Sun S."/>
            <person name="Syed K."/>
            <person name="Tsang A."/>
            <person name="Wiebenga A."/>
            <person name="Young D."/>
            <person name="Pisabarro A."/>
            <person name="Eastwood D.C."/>
            <person name="Martin F."/>
            <person name="Cullen D."/>
            <person name="Grigoriev I.V."/>
            <person name="Hibbett D.S."/>
        </authorList>
    </citation>
    <scope>NUCLEOTIDE SEQUENCE [LARGE SCALE GENOMIC DNA]</scope>
    <source>
        <strain evidence="5 6">DJM-731 SS1</strain>
    </source>
</reference>
<protein>
    <recommendedName>
        <fullName evidence="1">gamma-glutamylcyclotransferase</fullName>
        <ecNumber evidence="1">4.3.2.9</ecNumber>
    </recommendedName>
</protein>
<evidence type="ECO:0000313" key="5">
    <source>
        <dbReference type="EMBL" id="EJU03642.1"/>
    </source>
</evidence>
<gene>
    <name evidence="5" type="ORF">DACRYDRAFT_105805</name>
</gene>
<feature type="domain" description="Gamma-glutamylcyclotransferase AIG2-like" evidence="4">
    <location>
        <begin position="211"/>
        <end position="307"/>
    </location>
</feature>
<dbReference type="GO" id="GO:0003839">
    <property type="term" value="F:gamma-glutamylcyclotransferase activity"/>
    <property type="evidence" value="ECO:0007669"/>
    <property type="project" value="UniProtKB-EC"/>
</dbReference>
<dbReference type="OrthoDB" id="2924818at2759"/>
<dbReference type="InterPro" id="IPR036568">
    <property type="entry name" value="GGCT-like_sf"/>
</dbReference>
<dbReference type="EC" id="4.3.2.9" evidence="1"/>
<dbReference type="Proteomes" id="UP000030653">
    <property type="component" value="Unassembled WGS sequence"/>
</dbReference>
<dbReference type="EMBL" id="JH795859">
    <property type="protein sequence ID" value="EJU03642.1"/>
    <property type="molecule type" value="Genomic_DNA"/>
</dbReference>
<sequence>MNGYISPGYSRRVPLYPVPPPNKSTSKGITITVSPQPQPQPPQPQRPPSRILTSQPTQRYIFTYALLSHSHILSLSPHAQFLSLAHLRGFKFLISPRGLANLVLSAPDSVWGAVWLLPPSEERGLENAQPGYEKYELAVHLHPSREELLCQLYVDPIPGTGLPSPAYIEQFNLGLRDTPLPPEYVKNVIRRWIPPPPVGIPTAQEEPARCYFAYGTEMALCVLGQTAPGARALDSALLPGYRWVVGRDGKPNVRPERGSAVWGMVSSVTREDERALDRQFLSGGRGRRAEEVELSNGRGVVRCFFYLDLTSRREALPDPAVGEELVKGMQEAVWEAKLPTEWVEQVVRPWLFPSAAGQ</sequence>
<dbReference type="InterPro" id="IPR013024">
    <property type="entry name" value="GGCT-like"/>
</dbReference>
<dbReference type="CDD" id="cd06661">
    <property type="entry name" value="GGCT_like"/>
    <property type="match status" value="1"/>
</dbReference>
<name>M5GC28_DACPD</name>
<evidence type="ECO:0000259" key="4">
    <source>
        <dbReference type="Pfam" id="PF06094"/>
    </source>
</evidence>
<dbReference type="PANTHER" id="PTHR12935:SF0">
    <property type="entry name" value="GAMMA-GLUTAMYLCYCLOTRANSFERASE"/>
    <property type="match status" value="1"/>
</dbReference>
<evidence type="ECO:0000256" key="1">
    <source>
        <dbReference type="ARBA" id="ARBA00012346"/>
    </source>
</evidence>
<organism evidence="5 6">
    <name type="scientific">Dacryopinax primogenitus (strain DJM 731)</name>
    <name type="common">Brown rot fungus</name>
    <dbReference type="NCBI Taxonomy" id="1858805"/>
    <lineage>
        <taxon>Eukaryota</taxon>
        <taxon>Fungi</taxon>
        <taxon>Dikarya</taxon>
        <taxon>Basidiomycota</taxon>
        <taxon>Agaricomycotina</taxon>
        <taxon>Dacrymycetes</taxon>
        <taxon>Dacrymycetales</taxon>
        <taxon>Dacrymycetaceae</taxon>
        <taxon>Dacryopinax</taxon>
    </lineage>
</organism>
<dbReference type="HOGENOM" id="CLU_773924_0_0_1"/>
<feature type="region of interest" description="Disordered" evidence="3">
    <location>
        <begin position="1"/>
        <end position="51"/>
    </location>
</feature>
<dbReference type="InterPro" id="IPR009288">
    <property type="entry name" value="AIG2-like_dom"/>
</dbReference>
<dbReference type="STRING" id="1858805.M5GC28"/>
<dbReference type="SUPFAM" id="SSF110857">
    <property type="entry name" value="Gamma-glutamyl cyclotransferase-like"/>
    <property type="match status" value="2"/>
</dbReference>
<keyword evidence="2" id="KW-0456">Lyase</keyword>
<evidence type="ECO:0000313" key="6">
    <source>
        <dbReference type="Proteomes" id="UP000030653"/>
    </source>
</evidence>
<dbReference type="Gene3D" id="3.10.490.10">
    <property type="entry name" value="Gamma-glutamyl cyclotransferase-like"/>
    <property type="match status" value="2"/>
</dbReference>
<feature type="compositionally biased region" description="Pro residues" evidence="3">
    <location>
        <begin position="36"/>
        <end position="47"/>
    </location>
</feature>
<dbReference type="AlphaFoldDB" id="M5GC28"/>
<dbReference type="RefSeq" id="XP_040630536.1">
    <property type="nucleotide sequence ID" value="XM_040768144.1"/>
</dbReference>
<dbReference type="GeneID" id="63683206"/>
<accession>M5GC28</accession>
<dbReference type="PANTHER" id="PTHR12935">
    <property type="entry name" value="GAMMA-GLUTAMYLCYCLOTRANSFERASE"/>
    <property type="match status" value="1"/>
</dbReference>
<proteinExistence type="predicted"/>
<evidence type="ECO:0000256" key="2">
    <source>
        <dbReference type="ARBA" id="ARBA00023239"/>
    </source>
</evidence>
<dbReference type="Pfam" id="PF06094">
    <property type="entry name" value="GGACT"/>
    <property type="match status" value="1"/>
</dbReference>
<evidence type="ECO:0000256" key="3">
    <source>
        <dbReference type="SAM" id="MobiDB-lite"/>
    </source>
</evidence>
<dbReference type="InterPro" id="IPR017939">
    <property type="entry name" value="G-Glutamylcylcotransferase"/>
</dbReference>